<dbReference type="GO" id="GO:0016020">
    <property type="term" value="C:membrane"/>
    <property type="evidence" value="ECO:0007669"/>
    <property type="project" value="UniProtKB-SubCell"/>
</dbReference>
<evidence type="ECO:0000313" key="9">
    <source>
        <dbReference type="Proteomes" id="UP001642360"/>
    </source>
</evidence>
<keyword evidence="5" id="KW-0067">ATP-binding</keyword>
<dbReference type="GO" id="GO:0004674">
    <property type="term" value="F:protein serine/threonine kinase activity"/>
    <property type="evidence" value="ECO:0007669"/>
    <property type="project" value="UniProtKB-KW"/>
</dbReference>
<evidence type="ECO:0000256" key="1">
    <source>
        <dbReference type="ARBA" id="ARBA00004479"/>
    </source>
</evidence>
<evidence type="ECO:0000256" key="4">
    <source>
        <dbReference type="ARBA" id="ARBA00022741"/>
    </source>
</evidence>
<accession>A0ABC8UHT9</accession>
<protein>
    <recommendedName>
        <fullName evidence="7">Malectin-like domain-containing protein</fullName>
    </recommendedName>
</protein>
<dbReference type="Proteomes" id="UP001642360">
    <property type="component" value="Unassembled WGS sequence"/>
</dbReference>
<sequence>MFARIFRSQFTYTFPVSIGPKFLRLYFFPANYSDLDIANSFFSVTSSGHTLLSNFSAFLTVSAMKPAVATLRKEFIFNVRDNQRLNITFLPSPNSYAFVNGIEVVSMPKNLYIRGGSDHQIPLTPFLRDSKGCDPQEPKGFYNIHQQSNNIERSRCYPVEWWHWIPVFKDYIIMVTDPDGRRNKQDLRLAMYPDLHFRP</sequence>
<dbReference type="PANTHER" id="PTHR34590">
    <property type="entry name" value="OS03G0124300 PROTEIN-RELATED"/>
    <property type="match status" value="1"/>
</dbReference>
<feature type="domain" description="Malectin-like" evidence="7">
    <location>
        <begin position="4"/>
        <end position="115"/>
    </location>
</feature>
<evidence type="ECO:0000256" key="3">
    <source>
        <dbReference type="ARBA" id="ARBA00022679"/>
    </source>
</evidence>
<proteinExistence type="predicted"/>
<keyword evidence="2" id="KW-0723">Serine/threonine-protein kinase</keyword>
<comment type="subcellular location">
    <subcellularLocation>
        <location evidence="1">Membrane</location>
        <topology evidence="1">Single-pass type I membrane protein</topology>
    </subcellularLocation>
</comment>
<organism evidence="8 9">
    <name type="scientific">Ilex paraguariensis</name>
    <name type="common">yerba mate</name>
    <dbReference type="NCBI Taxonomy" id="185542"/>
    <lineage>
        <taxon>Eukaryota</taxon>
        <taxon>Viridiplantae</taxon>
        <taxon>Streptophyta</taxon>
        <taxon>Embryophyta</taxon>
        <taxon>Tracheophyta</taxon>
        <taxon>Spermatophyta</taxon>
        <taxon>Magnoliopsida</taxon>
        <taxon>eudicotyledons</taxon>
        <taxon>Gunneridae</taxon>
        <taxon>Pentapetalae</taxon>
        <taxon>asterids</taxon>
        <taxon>campanulids</taxon>
        <taxon>Aquifoliales</taxon>
        <taxon>Aquifoliaceae</taxon>
        <taxon>Ilex</taxon>
    </lineage>
</organism>
<evidence type="ECO:0000256" key="6">
    <source>
        <dbReference type="ARBA" id="ARBA00023180"/>
    </source>
</evidence>
<evidence type="ECO:0000313" key="8">
    <source>
        <dbReference type="EMBL" id="CAK9180616.1"/>
    </source>
</evidence>
<dbReference type="Gene3D" id="2.60.120.430">
    <property type="entry name" value="Galactose-binding lectin"/>
    <property type="match status" value="1"/>
</dbReference>
<evidence type="ECO:0000259" key="7">
    <source>
        <dbReference type="Pfam" id="PF12819"/>
    </source>
</evidence>
<keyword evidence="3" id="KW-0808">Transferase</keyword>
<dbReference type="AlphaFoldDB" id="A0ABC8UHT9"/>
<evidence type="ECO:0000256" key="2">
    <source>
        <dbReference type="ARBA" id="ARBA00022527"/>
    </source>
</evidence>
<dbReference type="InterPro" id="IPR045272">
    <property type="entry name" value="ANXUR1/2-like"/>
</dbReference>
<dbReference type="GO" id="GO:0005524">
    <property type="term" value="F:ATP binding"/>
    <property type="evidence" value="ECO:0007669"/>
    <property type="project" value="UniProtKB-KW"/>
</dbReference>
<keyword evidence="6" id="KW-0325">Glycoprotein</keyword>
<keyword evidence="2" id="KW-0418">Kinase</keyword>
<comment type="caution">
    <text evidence="8">The sequence shown here is derived from an EMBL/GenBank/DDBJ whole genome shotgun (WGS) entry which is preliminary data.</text>
</comment>
<name>A0ABC8UHT9_9AQUA</name>
<keyword evidence="4" id="KW-0547">Nucleotide-binding</keyword>
<dbReference type="EMBL" id="CAUOFW020007789">
    <property type="protein sequence ID" value="CAK9180616.1"/>
    <property type="molecule type" value="Genomic_DNA"/>
</dbReference>
<dbReference type="FunFam" id="2.60.120.430:FF:000003">
    <property type="entry name" value="FERONIA receptor-like kinase"/>
    <property type="match status" value="1"/>
</dbReference>
<gene>
    <name evidence="8" type="ORF">ILEXP_LOCUS50633</name>
</gene>
<dbReference type="PANTHER" id="PTHR34590:SF5">
    <property type="entry name" value="OS04G0586500 PROTEIN"/>
    <property type="match status" value="1"/>
</dbReference>
<keyword evidence="9" id="KW-1185">Reference proteome</keyword>
<reference evidence="8 9" key="1">
    <citation type="submission" date="2024-02" db="EMBL/GenBank/DDBJ databases">
        <authorList>
            <person name="Vignale AGUSTIN F."/>
            <person name="Sosa J E."/>
            <person name="Modenutti C."/>
        </authorList>
    </citation>
    <scope>NUCLEOTIDE SEQUENCE [LARGE SCALE GENOMIC DNA]</scope>
</reference>
<evidence type="ECO:0000256" key="5">
    <source>
        <dbReference type="ARBA" id="ARBA00022840"/>
    </source>
</evidence>
<dbReference type="Pfam" id="PF12819">
    <property type="entry name" value="Malectin_like"/>
    <property type="match status" value="1"/>
</dbReference>
<dbReference type="InterPro" id="IPR024788">
    <property type="entry name" value="Malectin-like_Carb-bd_dom"/>
</dbReference>